<sequence>MGFLGLTKIDEERLQYEVISDKARLKLTRLIKIASNSDDTSLHLLRQNRFVNIANNVLGKPLYILESDDMGEYQVAEHAWHFGEIEIIMRRPNTTQLVGILADMLQENLLDINIVNEILIEDGTSIFFEAENYNNVKVYITPVEEIEDVNDSEEHPNIRKLVKRMDNVLADRDYSAVLHTSATIFETLAKDVVGLAAIENQTLGGFFDRYRKNSSLPEPILDYIIEIYRKRNKEPLAGHGSTQLPNIEAEEAIMLAEMTKTFVRIERKLALPHKNNIT</sequence>
<dbReference type="AlphaFoldDB" id="A0A917AV58"/>
<name>A0A917AV58_9BACI</name>
<accession>A0A917AV58</accession>
<evidence type="ECO:0000313" key="1">
    <source>
        <dbReference type="EMBL" id="GGE76080.1"/>
    </source>
</evidence>
<gene>
    <name evidence="1" type="ORF">GCM10007140_27300</name>
</gene>
<organism evidence="1 2">
    <name type="scientific">Priestia taiwanensis</name>
    <dbReference type="NCBI Taxonomy" id="1347902"/>
    <lineage>
        <taxon>Bacteria</taxon>
        <taxon>Bacillati</taxon>
        <taxon>Bacillota</taxon>
        <taxon>Bacilli</taxon>
        <taxon>Bacillales</taxon>
        <taxon>Bacillaceae</taxon>
        <taxon>Priestia</taxon>
    </lineage>
</organism>
<protein>
    <submittedName>
        <fullName evidence="1">Uncharacterized protein</fullName>
    </submittedName>
</protein>
<reference evidence="1" key="2">
    <citation type="submission" date="2020-09" db="EMBL/GenBank/DDBJ databases">
        <authorList>
            <person name="Sun Q."/>
            <person name="Zhou Y."/>
        </authorList>
    </citation>
    <scope>NUCLEOTIDE SEQUENCE</scope>
    <source>
        <strain evidence="1">CGMCC 1.12698</strain>
    </source>
</reference>
<dbReference type="RefSeq" id="WP_188389036.1">
    <property type="nucleotide sequence ID" value="NZ_BMFK01000002.1"/>
</dbReference>
<dbReference type="EMBL" id="BMFK01000002">
    <property type="protein sequence ID" value="GGE76080.1"/>
    <property type="molecule type" value="Genomic_DNA"/>
</dbReference>
<keyword evidence="2" id="KW-1185">Reference proteome</keyword>
<evidence type="ECO:0000313" key="2">
    <source>
        <dbReference type="Proteomes" id="UP000605259"/>
    </source>
</evidence>
<reference evidence="1" key="1">
    <citation type="journal article" date="2014" name="Int. J. Syst. Evol. Microbiol.">
        <title>Complete genome sequence of Corynebacterium casei LMG S-19264T (=DSM 44701T), isolated from a smear-ripened cheese.</title>
        <authorList>
            <consortium name="US DOE Joint Genome Institute (JGI-PGF)"/>
            <person name="Walter F."/>
            <person name="Albersmeier A."/>
            <person name="Kalinowski J."/>
            <person name="Ruckert C."/>
        </authorList>
    </citation>
    <scope>NUCLEOTIDE SEQUENCE</scope>
    <source>
        <strain evidence="1">CGMCC 1.12698</strain>
    </source>
</reference>
<comment type="caution">
    <text evidence="1">The sequence shown here is derived from an EMBL/GenBank/DDBJ whole genome shotgun (WGS) entry which is preliminary data.</text>
</comment>
<proteinExistence type="predicted"/>
<dbReference type="Proteomes" id="UP000605259">
    <property type="component" value="Unassembled WGS sequence"/>
</dbReference>